<evidence type="ECO:0000313" key="3">
    <source>
        <dbReference type="EMBL" id="TCP04380.1"/>
    </source>
</evidence>
<name>A0A4R2MCT7_RUBGE</name>
<evidence type="ECO:0000256" key="1">
    <source>
        <dbReference type="SAM" id="MobiDB-lite"/>
    </source>
</evidence>
<accession>A0A4R2MCT7</accession>
<feature type="compositionally biased region" description="Low complexity" evidence="1">
    <location>
        <begin position="63"/>
        <end position="79"/>
    </location>
</feature>
<dbReference type="AlphaFoldDB" id="A0A4R2MCT7"/>
<feature type="region of interest" description="Disordered" evidence="1">
    <location>
        <begin position="24"/>
        <end position="100"/>
    </location>
</feature>
<keyword evidence="2" id="KW-0732">Signal</keyword>
<evidence type="ECO:0000256" key="2">
    <source>
        <dbReference type="SAM" id="SignalP"/>
    </source>
</evidence>
<evidence type="ECO:0000313" key="4">
    <source>
        <dbReference type="Proteomes" id="UP000295106"/>
    </source>
</evidence>
<feature type="compositionally biased region" description="Pro residues" evidence="1">
    <location>
        <begin position="52"/>
        <end position="62"/>
    </location>
</feature>
<protein>
    <submittedName>
        <fullName evidence="3">Uncharacterized protein</fullName>
    </submittedName>
</protein>
<gene>
    <name evidence="3" type="ORF">EV684_102133</name>
</gene>
<feature type="chain" id="PRO_5020657649" evidence="2">
    <location>
        <begin position="24"/>
        <end position="100"/>
    </location>
</feature>
<reference evidence="3 4" key="1">
    <citation type="submission" date="2019-03" db="EMBL/GenBank/DDBJ databases">
        <title>Genomic Encyclopedia of Type Strains, Phase IV (KMG-IV): sequencing the most valuable type-strain genomes for metagenomic binning, comparative biology and taxonomic classification.</title>
        <authorList>
            <person name="Goeker M."/>
        </authorList>
    </citation>
    <scope>NUCLEOTIDE SEQUENCE [LARGE SCALE GENOMIC DNA]</scope>
    <source>
        <strain evidence="3 4">DSM 1709</strain>
    </source>
</reference>
<organism evidence="3 4">
    <name type="scientific">Rubrivivax gelatinosus</name>
    <name type="common">Rhodocyclus gelatinosus</name>
    <name type="synonym">Rhodopseudomonas gelatinosa</name>
    <dbReference type="NCBI Taxonomy" id="28068"/>
    <lineage>
        <taxon>Bacteria</taxon>
        <taxon>Pseudomonadati</taxon>
        <taxon>Pseudomonadota</taxon>
        <taxon>Betaproteobacteria</taxon>
        <taxon>Burkholderiales</taxon>
        <taxon>Sphaerotilaceae</taxon>
        <taxon>Rubrivivax</taxon>
    </lineage>
</organism>
<sequence length="100" mass="10423">MRIRRLLPSPLIFLLLALNPARAQTTDTDPNAVPTLPPPAPPVSGAPAARLLPPPLPLPQRPPSASQPAGPGMAPGLREPAVEPPERPPAVQDSTRPLPP</sequence>
<dbReference type="RefSeq" id="WP_132644891.1">
    <property type="nucleotide sequence ID" value="NZ_CP181386.1"/>
</dbReference>
<dbReference type="Proteomes" id="UP000295106">
    <property type="component" value="Unassembled WGS sequence"/>
</dbReference>
<feature type="compositionally biased region" description="Pro residues" evidence="1">
    <location>
        <begin position="35"/>
        <end position="44"/>
    </location>
</feature>
<proteinExistence type="predicted"/>
<dbReference type="GeneID" id="99685080"/>
<comment type="caution">
    <text evidence="3">The sequence shown here is derived from an EMBL/GenBank/DDBJ whole genome shotgun (WGS) entry which is preliminary data.</text>
</comment>
<feature type="signal peptide" evidence="2">
    <location>
        <begin position="1"/>
        <end position="23"/>
    </location>
</feature>
<dbReference type="EMBL" id="SLXD01000002">
    <property type="protein sequence ID" value="TCP04380.1"/>
    <property type="molecule type" value="Genomic_DNA"/>
</dbReference>